<dbReference type="GO" id="GO:0009086">
    <property type="term" value="P:methionine biosynthetic process"/>
    <property type="evidence" value="ECO:0007669"/>
    <property type="project" value="UniProtKB-KW"/>
</dbReference>
<dbReference type="GO" id="GO:0046872">
    <property type="term" value="F:metal ion binding"/>
    <property type="evidence" value="ECO:0007669"/>
    <property type="project" value="UniProtKB-KW"/>
</dbReference>
<evidence type="ECO:0000256" key="10">
    <source>
        <dbReference type="ARBA" id="ARBA00039005"/>
    </source>
</evidence>
<keyword evidence="5" id="KW-0479">Metal-binding</keyword>
<comment type="catalytic activity">
    <reaction evidence="1">
        <text>1,2-dihydroxy-5-(methylsulfanyl)pent-1-en-3-one + O2 = 4-methylsulfanyl-2-oxobutanoate + formate + 2 H(+)</text>
        <dbReference type="Rhea" id="RHEA:24504"/>
        <dbReference type="ChEBI" id="CHEBI:15378"/>
        <dbReference type="ChEBI" id="CHEBI:15379"/>
        <dbReference type="ChEBI" id="CHEBI:15740"/>
        <dbReference type="ChEBI" id="CHEBI:16723"/>
        <dbReference type="ChEBI" id="CHEBI:49252"/>
        <dbReference type="EC" id="1.13.11.54"/>
    </reaction>
</comment>
<dbReference type="GO" id="GO:0010309">
    <property type="term" value="F:acireductone dioxygenase [iron(II)-requiring] activity"/>
    <property type="evidence" value="ECO:0007669"/>
    <property type="project" value="UniProtKB-EC"/>
</dbReference>
<dbReference type="RefSeq" id="WP_003334524.1">
    <property type="nucleotide sequence ID" value="NZ_CP007806.1"/>
</dbReference>
<dbReference type="KEGG" id="blr:BRLA_c041950"/>
<accession>A0A075RGW6</accession>
<keyword evidence="6 11" id="KW-0223">Dioxygenase</keyword>
<dbReference type="PANTHER" id="PTHR23418">
    <property type="entry name" value="ACIREDUCTONE DIOXYGENASE"/>
    <property type="match status" value="1"/>
</dbReference>
<evidence type="ECO:0000256" key="4">
    <source>
        <dbReference type="ARBA" id="ARBA00022605"/>
    </source>
</evidence>
<evidence type="ECO:0000256" key="3">
    <source>
        <dbReference type="ARBA" id="ARBA00022596"/>
    </source>
</evidence>
<comment type="cofactor">
    <cofactor evidence="2">
        <name>Fe(2+)</name>
        <dbReference type="ChEBI" id="CHEBI:29033"/>
    </cofactor>
</comment>
<evidence type="ECO:0000256" key="9">
    <source>
        <dbReference type="ARBA" id="ARBA00023167"/>
    </source>
</evidence>
<gene>
    <name evidence="11" type="ORF">BRLA_c041950</name>
</gene>
<dbReference type="InterPro" id="IPR004313">
    <property type="entry name" value="ARD"/>
</dbReference>
<evidence type="ECO:0000256" key="5">
    <source>
        <dbReference type="ARBA" id="ARBA00022723"/>
    </source>
</evidence>
<dbReference type="InterPro" id="IPR011051">
    <property type="entry name" value="RmlC_Cupin_sf"/>
</dbReference>
<protein>
    <recommendedName>
        <fullName evidence="10">acireductone dioxygenase (Fe(2+)-requiring)</fullName>
        <ecNumber evidence="10">1.13.11.54</ecNumber>
    </recommendedName>
</protein>
<dbReference type="HOGENOM" id="CLU_125400_0_0_9"/>
<dbReference type="SUPFAM" id="SSF51182">
    <property type="entry name" value="RmlC-like cupins"/>
    <property type="match status" value="1"/>
</dbReference>
<evidence type="ECO:0000313" key="12">
    <source>
        <dbReference type="Proteomes" id="UP000005850"/>
    </source>
</evidence>
<dbReference type="EMBL" id="CP007806">
    <property type="protein sequence ID" value="AIG28470.1"/>
    <property type="molecule type" value="Genomic_DNA"/>
</dbReference>
<dbReference type="Pfam" id="PF03079">
    <property type="entry name" value="ARD"/>
    <property type="match status" value="1"/>
</dbReference>
<evidence type="ECO:0000256" key="7">
    <source>
        <dbReference type="ARBA" id="ARBA00023002"/>
    </source>
</evidence>
<dbReference type="STRING" id="1042163.BRLA_c041950"/>
<dbReference type="Gene3D" id="2.60.120.10">
    <property type="entry name" value="Jelly Rolls"/>
    <property type="match status" value="1"/>
</dbReference>
<keyword evidence="3" id="KW-0533">Nickel</keyword>
<keyword evidence="8" id="KW-0408">Iron</keyword>
<keyword evidence="7 11" id="KW-0560">Oxidoreductase</keyword>
<evidence type="ECO:0000256" key="1">
    <source>
        <dbReference type="ARBA" id="ARBA00000428"/>
    </source>
</evidence>
<keyword evidence="4" id="KW-0028">Amino-acid biosynthesis</keyword>
<organism evidence="11 12">
    <name type="scientific">Brevibacillus laterosporus LMG 15441</name>
    <dbReference type="NCBI Taxonomy" id="1042163"/>
    <lineage>
        <taxon>Bacteria</taxon>
        <taxon>Bacillati</taxon>
        <taxon>Bacillota</taxon>
        <taxon>Bacilli</taxon>
        <taxon>Bacillales</taxon>
        <taxon>Paenibacillaceae</taxon>
        <taxon>Brevibacillus</taxon>
    </lineage>
</organism>
<dbReference type="EC" id="1.13.11.54" evidence="10"/>
<sequence>MAKVRFHDTNEYIEDREAVQAFLNSQDVIYEYWGVDQLDPALRNNYAPTDAEKQQILDTFQKEILEISERRSYTTADVIVLSDKTPELDKKLENFVKEHHHTDDEVRFCVDGHGIFAILGTDGRYFDVELSPGDLISVPSSYRHYFTLMEDRKIIAIRLFVTPAGWEAIY</sequence>
<evidence type="ECO:0000256" key="2">
    <source>
        <dbReference type="ARBA" id="ARBA00001954"/>
    </source>
</evidence>
<dbReference type="eggNOG" id="COG1791">
    <property type="taxonomic scope" value="Bacteria"/>
</dbReference>
<dbReference type="InterPro" id="IPR014710">
    <property type="entry name" value="RmlC-like_jellyroll"/>
</dbReference>
<dbReference type="Proteomes" id="UP000005850">
    <property type="component" value="Chromosome"/>
</dbReference>
<reference evidence="11 12" key="1">
    <citation type="journal article" date="2011" name="J. Bacteriol.">
        <title>Genome sequence of Brevibacillus laterosporus LMG 15441, a pathogen of invertebrates.</title>
        <authorList>
            <person name="Djukic M."/>
            <person name="Poehlein A."/>
            <person name="Thurmer A."/>
            <person name="Daniel R."/>
        </authorList>
    </citation>
    <scope>NUCLEOTIDE SEQUENCE [LARGE SCALE GENOMIC DNA]</scope>
    <source>
        <strain evidence="11 12">LMG 15441</strain>
    </source>
</reference>
<dbReference type="AlphaFoldDB" id="A0A075RGW6"/>
<evidence type="ECO:0000256" key="8">
    <source>
        <dbReference type="ARBA" id="ARBA00023004"/>
    </source>
</evidence>
<evidence type="ECO:0000313" key="11">
    <source>
        <dbReference type="EMBL" id="AIG28470.1"/>
    </source>
</evidence>
<keyword evidence="9" id="KW-0486">Methionine biosynthesis</keyword>
<name>A0A075RGW6_BRELA</name>
<keyword evidence="12" id="KW-1185">Reference proteome</keyword>
<dbReference type="CDD" id="cd02232">
    <property type="entry name" value="cupin_ARD"/>
    <property type="match status" value="1"/>
</dbReference>
<proteinExistence type="predicted"/>
<evidence type="ECO:0000256" key="6">
    <source>
        <dbReference type="ARBA" id="ARBA00022964"/>
    </source>
</evidence>
<dbReference type="PANTHER" id="PTHR23418:SF0">
    <property type="entry name" value="ACIREDUCTONE DIOXYGENASE"/>
    <property type="match status" value="1"/>
</dbReference>